<keyword evidence="10" id="KW-1185">Reference proteome</keyword>
<dbReference type="Pfam" id="PF08449">
    <property type="entry name" value="UAA"/>
    <property type="match status" value="1"/>
</dbReference>
<feature type="transmembrane region" description="Helical" evidence="8">
    <location>
        <begin position="172"/>
        <end position="192"/>
    </location>
</feature>
<evidence type="ECO:0000256" key="7">
    <source>
        <dbReference type="SAM" id="MobiDB-lite"/>
    </source>
</evidence>
<dbReference type="EMBL" id="MU154521">
    <property type="protein sequence ID" value="KAF9502099.1"/>
    <property type="molecule type" value="Genomic_DNA"/>
</dbReference>
<feature type="transmembrane region" description="Helical" evidence="8">
    <location>
        <begin position="82"/>
        <end position="103"/>
    </location>
</feature>
<comment type="caution">
    <text evidence="9">The sequence shown here is derived from an EMBL/GenBank/DDBJ whole genome shotgun (WGS) entry which is preliminary data.</text>
</comment>
<organism evidence="9 10">
    <name type="scientific">Pleurotus eryngii</name>
    <name type="common">Boletus of the steppes</name>
    <dbReference type="NCBI Taxonomy" id="5323"/>
    <lineage>
        <taxon>Eukaryota</taxon>
        <taxon>Fungi</taxon>
        <taxon>Dikarya</taxon>
        <taxon>Basidiomycota</taxon>
        <taxon>Agaricomycotina</taxon>
        <taxon>Agaricomycetes</taxon>
        <taxon>Agaricomycetidae</taxon>
        <taxon>Agaricales</taxon>
        <taxon>Pleurotineae</taxon>
        <taxon>Pleurotaceae</taxon>
        <taxon>Pleurotus</taxon>
    </lineage>
</organism>
<keyword evidence="2" id="KW-0813">Transport</keyword>
<dbReference type="PANTHER" id="PTHR10778">
    <property type="entry name" value="SOLUTE CARRIER FAMILY 35 MEMBER B"/>
    <property type="match status" value="1"/>
</dbReference>
<keyword evidence="5 8" id="KW-1133">Transmembrane helix</keyword>
<evidence type="ECO:0000256" key="3">
    <source>
        <dbReference type="ARBA" id="ARBA00022597"/>
    </source>
</evidence>
<evidence type="ECO:0000256" key="4">
    <source>
        <dbReference type="ARBA" id="ARBA00022692"/>
    </source>
</evidence>
<dbReference type="GO" id="GO:0005462">
    <property type="term" value="F:UDP-N-acetylglucosamine transmembrane transporter activity"/>
    <property type="evidence" value="ECO:0007669"/>
    <property type="project" value="TreeGrafter"/>
</dbReference>
<dbReference type="GO" id="GO:0005789">
    <property type="term" value="C:endoplasmic reticulum membrane"/>
    <property type="evidence" value="ECO:0007669"/>
    <property type="project" value="TreeGrafter"/>
</dbReference>
<sequence>MVPHSAGQARPSKLKSGSDTGIGQTSLNGTCKDAVGDPGIKLSQAAPAVLDIYWVVSMLLGGCCANVVAYEQLLKTNPRIGSALTFSQMLFITTTSLPSFLVWKPYSILPRLKPRQVPLYNWAIQVAALISGSLMNNWAFAFNVPLTVQIVFRSAGLPVSMLIGRFVLQRRYSFLQVTSVFMVSVGVVLATLSRPSSSQTESSHDICQYTTGITMLFASLFLTGFLGLLQERTYKKYGPCWQEGVFYTHFLSLPVFLFLASDVKSGFRGLSSPRTNTDAALSVSPYITLAVNLVSQLICVSAVNRLSSQVTSVSTNIVLTARKATSLCLSVLWFGNGWNWQLGAGAGMVFLGSSLFTVGGEKGAKAKDIKPKKE</sequence>
<evidence type="ECO:0000256" key="5">
    <source>
        <dbReference type="ARBA" id="ARBA00022989"/>
    </source>
</evidence>
<feature type="transmembrane region" description="Helical" evidence="8">
    <location>
        <begin position="241"/>
        <end position="260"/>
    </location>
</feature>
<feature type="transmembrane region" description="Helical" evidence="8">
    <location>
        <begin position="123"/>
        <end position="152"/>
    </location>
</feature>
<dbReference type="SUPFAM" id="SSF103481">
    <property type="entry name" value="Multidrug resistance efflux transporter EmrE"/>
    <property type="match status" value="1"/>
</dbReference>
<evidence type="ECO:0000256" key="1">
    <source>
        <dbReference type="ARBA" id="ARBA00004127"/>
    </source>
</evidence>
<keyword evidence="6 8" id="KW-0472">Membrane</keyword>
<accession>A0A9P6A9J2</accession>
<keyword evidence="4 8" id="KW-0812">Transmembrane</keyword>
<evidence type="ECO:0000256" key="8">
    <source>
        <dbReference type="SAM" id="Phobius"/>
    </source>
</evidence>
<name>A0A9P6A9J2_PLEER</name>
<dbReference type="Proteomes" id="UP000807025">
    <property type="component" value="Unassembled WGS sequence"/>
</dbReference>
<feature type="region of interest" description="Disordered" evidence="7">
    <location>
        <begin position="1"/>
        <end position="22"/>
    </location>
</feature>
<evidence type="ECO:0000256" key="6">
    <source>
        <dbReference type="ARBA" id="ARBA00023136"/>
    </source>
</evidence>
<comment type="subcellular location">
    <subcellularLocation>
        <location evidence="1">Endomembrane system</location>
        <topology evidence="1">Multi-pass membrane protein</topology>
    </subcellularLocation>
</comment>
<dbReference type="OrthoDB" id="999962at2759"/>
<evidence type="ECO:0000313" key="9">
    <source>
        <dbReference type="EMBL" id="KAF9502099.1"/>
    </source>
</evidence>
<feature type="transmembrane region" description="Helical" evidence="8">
    <location>
        <begin position="212"/>
        <end position="229"/>
    </location>
</feature>
<dbReference type="InterPro" id="IPR037185">
    <property type="entry name" value="EmrE-like"/>
</dbReference>
<dbReference type="AlphaFoldDB" id="A0A9P6A9J2"/>
<dbReference type="GO" id="GO:0005464">
    <property type="term" value="F:UDP-xylose transmembrane transporter activity"/>
    <property type="evidence" value="ECO:0007669"/>
    <property type="project" value="TreeGrafter"/>
</dbReference>
<gene>
    <name evidence="9" type="ORF">BDN71DRAFT_1437563</name>
</gene>
<reference evidence="9" key="1">
    <citation type="submission" date="2020-11" db="EMBL/GenBank/DDBJ databases">
        <authorList>
            <consortium name="DOE Joint Genome Institute"/>
            <person name="Ahrendt S."/>
            <person name="Riley R."/>
            <person name="Andreopoulos W."/>
            <person name="Labutti K."/>
            <person name="Pangilinan J."/>
            <person name="Ruiz-Duenas F.J."/>
            <person name="Barrasa J.M."/>
            <person name="Sanchez-Garcia M."/>
            <person name="Camarero S."/>
            <person name="Miyauchi S."/>
            <person name="Serrano A."/>
            <person name="Linde D."/>
            <person name="Babiker R."/>
            <person name="Drula E."/>
            <person name="Ayuso-Fernandez I."/>
            <person name="Pacheco R."/>
            <person name="Padilla G."/>
            <person name="Ferreira P."/>
            <person name="Barriuso J."/>
            <person name="Kellner H."/>
            <person name="Castanera R."/>
            <person name="Alfaro M."/>
            <person name="Ramirez L."/>
            <person name="Pisabarro A.G."/>
            <person name="Kuo A."/>
            <person name="Tritt A."/>
            <person name="Lipzen A."/>
            <person name="He G."/>
            <person name="Yan M."/>
            <person name="Ng V."/>
            <person name="Cullen D."/>
            <person name="Martin F."/>
            <person name="Rosso M.-N."/>
            <person name="Henrissat B."/>
            <person name="Hibbett D."/>
            <person name="Martinez A.T."/>
            <person name="Grigoriev I.V."/>
        </authorList>
    </citation>
    <scope>NUCLEOTIDE SEQUENCE</scope>
    <source>
        <strain evidence="9">ATCC 90797</strain>
    </source>
</reference>
<evidence type="ECO:0000256" key="2">
    <source>
        <dbReference type="ARBA" id="ARBA00022448"/>
    </source>
</evidence>
<feature type="transmembrane region" description="Helical" evidence="8">
    <location>
        <begin position="52"/>
        <end position="70"/>
    </location>
</feature>
<dbReference type="GO" id="GO:0000139">
    <property type="term" value="C:Golgi membrane"/>
    <property type="evidence" value="ECO:0007669"/>
    <property type="project" value="TreeGrafter"/>
</dbReference>
<dbReference type="InterPro" id="IPR013657">
    <property type="entry name" value="SCL35B1-4/HUT1"/>
</dbReference>
<dbReference type="PANTHER" id="PTHR10778:SF4">
    <property type="entry name" value="NUCLEOTIDE SUGAR TRANSPORTER SLC35B4"/>
    <property type="match status" value="1"/>
</dbReference>
<evidence type="ECO:0000313" key="10">
    <source>
        <dbReference type="Proteomes" id="UP000807025"/>
    </source>
</evidence>
<protein>
    <submittedName>
        <fullName evidence="9">UAA transporter</fullName>
    </submittedName>
</protein>
<keyword evidence="3" id="KW-0762">Sugar transport</keyword>
<feature type="transmembrane region" description="Helical" evidence="8">
    <location>
        <begin position="340"/>
        <end position="360"/>
    </location>
</feature>
<proteinExistence type="predicted"/>